<dbReference type="EMBL" id="HBUF01584013">
    <property type="protein sequence ID" value="CAG6771176.1"/>
    <property type="molecule type" value="Transcribed_RNA"/>
</dbReference>
<dbReference type="EMBL" id="HBUF01584007">
    <property type="protein sequence ID" value="CAG6771161.1"/>
    <property type="molecule type" value="Transcribed_RNA"/>
</dbReference>
<dbReference type="EMBL" id="HBUF01584010">
    <property type="protein sequence ID" value="CAG6771170.1"/>
    <property type="molecule type" value="Transcribed_RNA"/>
</dbReference>
<dbReference type="EMBL" id="HBUF01584008">
    <property type="protein sequence ID" value="CAG6771164.1"/>
    <property type="molecule type" value="Transcribed_RNA"/>
</dbReference>
<dbReference type="EMBL" id="HBUF01584012">
    <property type="protein sequence ID" value="CAG6771173.1"/>
    <property type="molecule type" value="Transcribed_RNA"/>
</dbReference>
<organism evidence="1">
    <name type="scientific">Cacopsylla melanoneura</name>
    <dbReference type="NCBI Taxonomy" id="428564"/>
    <lineage>
        <taxon>Eukaryota</taxon>
        <taxon>Metazoa</taxon>
        <taxon>Ecdysozoa</taxon>
        <taxon>Arthropoda</taxon>
        <taxon>Hexapoda</taxon>
        <taxon>Insecta</taxon>
        <taxon>Pterygota</taxon>
        <taxon>Neoptera</taxon>
        <taxon>Paraneoptera</taxon>
        <taxon>Hemiptera</taxon>
        <taxon>Sternorrhyncha</taxon>
        <taxon>Psylloidea</taxon>
        <taxon>Psyllidae</taxon>
        <taxon>Psyllinae</taxon>
        <taxon>Cacopsylla</taxon>
    </lineage>
</organism>
<dbReference type="EMBL" id="HBUF01584009">
    <property type="protein sequence ID" value="CAG6771167.1"/>
    <property type="molecule type" value="Transcribed_RNA"/>
</dbReference>
<protein>
    <submittedName>
        <fullName evidence="1">Uncharacterized protein</fullName>
    </submittedName>
</protein>
<dbReference type="EMBL" id="HBUF01043971">
    <property type="protein sequence ID" value="CAG6618807.1"/>
    <property type="molecule type" value="Transcribed_RNA"/>
</dbReference>
<evidence type="ECO:0000313" key="1">
    <source>
        <dbReference type="EMBL" id="CAG6771173.1"/>
    </source>
</evidence>
<reference evidence="1" key="1">
    <citation type="submission" date="2021-05" db="EMBL/GenBank/DDBJ databases">
        <authorList>
            <person name="Alioto T."/>
            <person name="Alioto T."/>
            <person name="Gomez Garrido J."/>
        </authorList>
    </citation>
    <scope>NUCLEOTIDE SEQUENCE</scope>
</reference>
<name>A0A8D9AR12_9HEMI</name>
<dbReference type="EMBL" id="HBUF01383947">
    <property type="protein sequence ID" value="CAG6731373.1"/>
    <property type="molecule type" value="Transcribed_RNA"/>
</dbReference>
<sequence>MTLSSVFLAMSKCLGICNWLSNGNSLIKRFHFSCTLGGGHSSQSIFANHNSLMNSLARIVTGLNSPSTSNIRAVVLSIFRFVHFESCILTVKKNLSSAGQYCVPSTLRVEFLSHSTFAMSLCFSETLSSNVTLLLANLVSSKPPFCKTFTHSANVLTACSSSRKLDK</sequence>
<dbReference type="EMBL" id="HBUF01383948">
    <property type="protein sequence ID" value="CAG6731376.1"/>
    <property type="molecule type" value="Transcribed_RNA"/>
</dbReference>
<dbReference type="EMBL" id="HBUF01383946">
    <property type="protein sequence ID" value="CAG6731370.1"/>
    <property type="molecule type" value="Transcribed_RNA"/>
</dbReference>
<accession>A0A8D9AR12</accession>
<dbReference type="EMBL" id="HBUF01043968">
    <property type="protein sequence ID" value="CAG6618799.1"/>
    <property type="molecule type" value="Transcribed_RNA"/>
</dbReference>
<proteinExistence type="predicted"/>
<dbReference type="EMBL" id="HBUF01043969">
    <property type="protein sequence ID" value="CAG6618802.1"/>
    <property type="molecule type" value="Transcribed_RNA"/>
</dbReference>
<dbReference type="AlphaFoldDB" id="A0A8D9AR12"/>